<dbReference type="Proteomes" id="UP001177003">
    <property type="component" value="Chromosome 2"/>
</dbReference>
<name>A0AA35YFF7_LACSI</name>
<sequence>MYRYGRVHTAEEFQLLQDCFGFLPEHGMTIPVKGSSNYDCPQGKVGVLIPLFKAEFSCRCAKAEISLEMTPHGHHREEGNTGSSIPALPSQPTVRVVSPIRLPASDSSDLHARAQAGKGTSHIRKRQSLFMVSSSDEETESDDAGLHPRKMHKTMFVAKLLIVHSGVHGELVIP</sequence>
<proteinExistence type="predicted"/>
<keyword evidence="3" id="KW-1185">Reference proteome</keyword>
<dbReference type="AlphaFoldDB" id="A0AA35YFF7"/>
<dbReference type="EMBL" id="OX465078">
    <property type="protein sequence ID" value="CAI9272976.1"/>
    <property type="molecule type" value="Genomic_DNA"/>
</dbReference>
<evidence type="ECO:0000313" key="3">
    <source>
        <dbReference type="Proteomes" id="UP001177003"/>
    </source>
</evidence>
<protein>
    <submittedName>
        <fullName evidence="2">Uncharacterized protein</fullName>
    </submittedName>
</protein>
<organism evidence="2 3">
    <name type="scientific">Lactuca saligna</name>
    <name type="common">Willowleaf lettuce</name>
    <dbReference type="NCBI Taxonomy" id="75948"/>
    <lineage>
        <taxon>Eukaryota</taxon>
        <taxon>Viridiplantae</taxon>
        <taxon>Streptophyta</taxon>
        <taxon>Embryophyta</taxon>
        <taxon>Tracheophyta</taxon>
        <taxon>Spermatophyta</taxon>
        <taxon>Magnoliopsida</taxon>
        <taxon>eudicotyledons</taxon>
        <taxon>Gunneridae</taxon>
        <taxon>Pentapetalae</taxon>
        <taxon>asterids</taxon>
        <taxon>campanulids</taxon>
        <taxon>Asterales</taxon>
        <taxon>Asteraceae</taxon>
        <taxon>Cichorioideae</taxon>
        <taxon>Cichorieae</taxon>
        <taxon>Lactucinae</taxon>
        <taxon>Lactuca</taxon>
    </lineage>
</organism>
<reference evidence="2" key="1">
    <citation type="submission" date="2023-04" db="EMBL/GenBank/DDBJ databases">
        <authorList>
            <person name="Vijverberg K."/>
            <person name="Xiong W."/>
            <person name="Schranz E."/>
        </authorList>
    </citation>
    <scope>NUCLEOTIDE SEQUENCE</scope>
</reference>
<evidence type="ECO:0000313" key="2">
    <source>
        <dbReference type="EMBL" id="CAI9272976.1"/>
    </source>
</evidence>
<feature type="region of interest" description="Disordered" evidence="1">
    <location>
        <begin position="108"/>
        <end position="146"/>
    </location>
</feature>
<gene>
    <name evidence="2" type="ORF">LSALG_LOCUS13150</name>
</gene>
<accession>A0AA35YFF7</accession>
<evidence type="ECO:0000256" key="1">
    <source>
        <dbReference type="SAM" id="MobiDB-lite"/>
    </source>
</evidence>